<comment type="caution">
    <text evidence="2">The sequence shown here is derived from an EMBL/GenBank/DDBJ whole genome shotgun (WGS) entry which is preliminary data.</text>
</comment>
<gene>
    <name evidence="2" type="ORF">RDB_LOCUS55904</name>
</gene>
<dbReference type="EMBL" id="CAJMWS010000303">
    <property type="protein sequence ID" value="CAE6401800.1"/>
    <property type="molecule type" value="Genomic_DNA"/>
</dbReference>
<dbReference type="InterPro" id="IPR016181">
    <property type="entry name" value="Acyl_CoA_acyltransferase"/>
</dbReference>
<evidence type="ECO:0000313" key="3">
    <source>
        <dbReference type="Proteomes" id="UP000663846"/>
    </source>
</evidence>
<name>A0A8H2WUN1_9AGAM</name>
<proteinExistence type="predicted"/>
<feature type="region of interest" description="Disordered" evidence="1">
    <location>
        <begin position="229"/>
        <end position="307"/>
    </location>
</feature>
<dbReference type="AlphaFoldDB" id="A0A8H2WUN1"/>
<dbReference type="SUPFAM" id="SSF55729">
    <property type="entry name" value="Acyl-CoA N-acyltransferases (Nat)"/>
    <property type="match status" value="1"/>
</dbReference>
<dbReference type="Gene3D" id="3.40.630.30">
    <property type="match status" value="1"/>
</dbReference>
<sequence>MNTDVVGTDDFELELLEAQAGNISSDQFDQLLAQLKKSHSLDHIAQPAFGTALGELDVVYVVLRQGYLTELDENGSFVYTGVMKGATDYWLAGFGSLRFPNAWCGDESTADITVSLLPRAQGMGGGRFVVEKLMQHAFGTLRVRRVTASVICPIQPHHSAERNKQILFNTKQLCWIFEKFGFGFEGVTRGAVESPIAAEGGAPVWHDVHRLSILLIDYLSKGTAPIFSSSPAIRQGESEPVSKTSPWESMMQRQQEEKREMESWATEPQAVSGIEEGYDYDEEESDDETVQGDDSDSDWEMPEDFDD</sequence>
<evidence type="ECO:0000256" key="1">
    <source>
        <dbReference type="SAM" id="MobiDB-lite"/>
    </source>
</evidence>
<feature type="compositionally biased region" description="Acidic residues" evidence="1">
    <location>
        <begin position="276"/>
        <end position="307"/>
    </location>
</feature>
<protein>
    <submittedName>
        <fullName evidence="2">Uncharacterized protein</fullName>
    </submittedName>
</protein>
<evidence type="ECO:0000313" key="2">
    <source>
        <dbReference type="EMBL" id="CAE6401800.1"/>
    </source>
</evidence>
<organism evidence="2 3">
    <name type="scientific">Rhizoctonia solani</name>
    <dbReference type="NCBI Taxonomy" id="456999"/>
    <lineage>
        <taxon>Eukaryota</taxon>
        <taxon>Fungi</taxon>
        <taxon>Dikarya</taxon>
        <taxon>Basidiomycota</taxon>
        <taxon>Agaricomycotina</taxon>
        <taxon>Agaricomycetes</taxon>
        <taxon>Cantharellales</taxon>
        <taxon>Ceratobasidiaceae</taxon>
        <taxon>Rhizoctonia</taxon>
    </lineage>
</organism>
<reference evidence="2" key="1">
    <citation type="submission" date="2021-01" db="EMBL/GenBank/DDBJ databases">
        <authorList>
            <person name="Kaushik A."/>
        </authorList>
    </citation>
    <scope>NUCLEOTIDE SEQUENCE</scope>
    <source>
        <strain evidence="2">AG1-1C</strain>
    </source>
</reference>
<accession>A0A8H2WUN1</accession>
<dbReference type="Proteomes" id="UP000663846">
    <property type="component" value="Unassembled WGS sequence"/>
</dbReference>